<name>A0AA86JKF1_9CLOT</name>
<evidence type="ECO:0000313" key="3">
    <source>
        <dbReference type="EMBL" id="CAG9702375.1"/>
    </source>
</evidence>
<organism evidence="7 9">
    <name type="scientific">Clostridium neonatale</name>
    <dbReference type="NCBI Taxonomy" id="137838"/>
    <lineage>
        <taxon>Bacteria</taxon>
        <taxon>Bacillati</taxon>
        <taxon>Bacillota</taxon>
        <taxon>Clostridia</taxon>
        <taxon>Eubacteriales</taxon>
        <taxon>Clostridiaceae</taxon>
        <taxon>Clostridium</taxon>
    </lineage>
</organism>
<dbReference type="AlphaFoldDB" id="A0AA86JKF1"/>
<feature type="coiled-coil region" evidence="1">
    <location>
        <begin position="3"/>
        <end position="75"/>
    </location>
</feature>
<dbReference type="EMBL" id="CAKJVE010000005">
    <property type="protein sequence ID" value="CAG9713759.1"/>
    <property type="molecule type" value="Genomic_DNA"/>
</dbReference>
<dbReference type="EMBL" id="CAKJVE010000003">
    <property type="protein sequence ID" value="CAG9702375.1"/>
    <property type="molecule type" value="Genomic_DNA"/>
</dbReference>
<dbReference type="RefSeq" id="WP_210887674.1">
    <property type="nucleotide sequence ID" value="NZ_CAKJVE010000003.1"/>
</dbReference>
<evidence type="ECO:0000313" key="8">
    <source>
        <dbReference type="EMBL" id="CAG9713848.1"/>
    </source>
</evidence>
<dbReference type="EMBL" id="CAKJVE010000005">
    <property type="protein sequence ID" value="CAG9713685.1"/>
    <property type="molecule type" value="Genomic_DNA"/>
</dbReference>
<dbReference type="EMBL" id="CAKJVE010000006">
    <property type="protein sequence ID" value="CAG9713848.1"/>
    <property type="molecule type" value="Genomic_DNA"/>
</dbReference>
<evidence type="ECO:0000313" key="6">
    <source>
        <dbReference type="EMBL" id="CAG9713759.1"/>
    </source>
</evidence>
<keyword evidence="1" id="KW-0175">Coiled coil</keyword>
<evidence type="ECO:0000313" key="9">
    <source>
        <dbReference type="Proteomes" id="UP000789738"/>
    </source>
</evidence>
<reference evidence="7" key="1">
    <citation type="submission" date="2021-10" db="EMBL/GenBank/DDBJ databases">
        <authorList>
            <person name="Mesa V."/>
        </authorList>
    </citation>
    <scope>NUCLEOTIDE SEQUENCE</scope>
    <source>
        <strain evidence="7">CC3_PB</strain>
    </source>
</reference>
<dbReference type="Proteomes" id="UP000789738">
    <property type="component" value="Unassembled WGS sequence"/>
</dbReference>
<dbReference type="EMBL" id="CAKJVE010000006">
    <property type="protein sequence ID" value="CAG9713838.1"/>
    <property type="molecule type" value="Genomic_DNA"/>
</dbReference>
<evidence type="ECO:0008006" key="10">
    <source>
        <dbReference type="Google" id="ProtNLM"/>
    </source>
</evidence>
<accession>A0AA86JKF1</accession>
<evidence type="ECO:0000313" key="2">
    <source>
        <dbReference type="EMBL" id="CAG9702365.1"/>
    </source>
</evidence>
<protein>
    <recommendedName>
        <fullName evidence="10">Resolvase HTH domain-containing protein</fullName>
    </recommendedName>
</protein>
<dbReference type="EMBL" id="CAKJVE010000005">
    <property type="protein sequence ID" value="CAG9713748.1"/>
    <property type="molecule type" value="Genomic_DNA"/>
</dbReference>
<comment type="caution">
    <text evidence="7">The sequence shown here is derived from an EMBL/GenBank/DDBJ whole genome shotgun (WGS) entry which is preliminary data.</text>
</comment>
<gene>
    <name evidence="2" type="ORF">CNEO_30019</name>
    <name evidence="3" type="ORF">CNEO_30029</name>
    <name evidence="4" type="ORF">CNEO_50003</name>
    <name evidence="5" type="ORF">CNEO_50043</name>
    <name evidence="6" type="ORF">CNEO_50054</name>
    <name evidence="7" type="ORF">CNEO_60025</name>
    <name evidence="8" type="ORF">CNEO_60035</name>
</gene>
<proteinExistence type="predicted"/>
<evidence type="ECO:0000256" key="1">
    <source>
        <dbReference type="SAM" id="Coils"/>
    </source>
</evidence>
<dbReference type="EMBL" id="CAKJVE010000003">
    <property type="protein sequence ID" value="CAG9702365.1"/>
    <property type="molecule type" value="Genomic_DNA"/>
</dbReference>
<sequence>MAKVTQKQLIEQQQKQIEELKQVIKAKDILIQKLNDEISEMIDNADKSFKNSAEYMQMEKHINILELKNKSLSNTVQHNIKIQGLKKHNERGAGRKVKFTNDQIIEIKQYRVEGKTIKEIAEIYKCSVGLIHKLINE</sequence>
<evidence type="ECO:0000313" key="5">
    <source>
        <dbReference type="EMBL" id="CAG9713748.1"/>
    </source>
</evidence>
<evidence type="ECO:0000313" key="7">
    <source>
        <dbReference type="EMBL" id="CAG9713838.1"/>
    </source>
</evidence>
<evidence type="ECO:0000313" key="4">
    <source>
        <dbReference type="EMBL" id="CAG9713685.1"/>
    </source>
</evidence>